<proteinExistence type="predicted"/>
<dbReference type="PROSITE" id="PS51220">
    <property type="entry name" value="NIDO"/>
    <property type="match status" value="1"/>
</dbReference>
<feature type="repeat" description="LDL-receptor class B" evidence="13">
    <location>
        <begin position="1589"/>
        <end position="1630"/>
    </location>
</feature>
<dbReference type="GO" id="GO:0007160">
    <property type="term" value="P:cell-matrix adhesion"/>
    <property type="evidence" value="ECO:0007669"/>
    <property type="project" value="InterPro"/>
</dbReference>
<dbReference type="CDD" id="cd00054">
    <property type="entry name" value="EGF_CA"/>
    <property type="match status" value="2"/>
</dbReference>
<dbReference type="Pfam" id="PF00058">
    <property type="entry name" value="Ldl_recept_b"/>
    <property type="match status" value="2"/>
</dbReference>
<dbReference type="GO" id="GO:0007419">
    <property type="term" value="P:ventral cord development"/>
    <property type="evidence" value="ECO:0007669"/>
    <property type="project" value="EnsemblMetazoa"/>
</dbReference>
<dbReference type="InterPro" id="IPR009017">
    <property type="entry name" value="GFP"/>
</dbReference>
<dbReference type="InterPro" id="IPR024731">
    <property type="entry name" value="NELL2-like_EGF"/>
</dbReference>
<dbReference type="HOGENOM" id="CLU_003163_0_0_1"/>
<gene>
    <name evidence="20" type="ORF">CAEBREN_30157</name>
</gene>
<evidence type="ECO:0000256" key="5">
    <source>
        <dbReference type="ARBA" id="ARBA00022729"/>
    </source>
</evidence>
<feature type="domain" description="EGF-like" evidence="17">
    <location>
        <begin position="1189"/>
        <end position="1232"/>
    </location>
</feature>
<dbReference type="FunFam" id="2.120.10.30:FF:000115">
    <property type="entry name" value="NIDogen (Basement membrane protein)"/>
    <property type="match status" value="1"/>
</dbReference>
<feature type="domain" description="EGF-like" evidence="17">
    <location>
        <begin position="694"/>
        <end position="734"/>
    </location>
</feature>
<keyword evidence="15" id="KW-1133">Transmembrane helix</keyword>
<evidence type="ECO:0000256" key="8">
    <source>
        <dbReference type="ARBA" id="ARBA00022869"/>
    </source>
</evidence>
<accession>G0N959</accession>
<dbReference type="GO" id="GO:0035418">
    <property type="term" value="P:protein localization to synapse"/>
    <property type="evidence" value="ECO:0007669"/>
    <property type="project" value="EnsemblMetazoa"/>
</dbReference>
<dbReference type="InterPro" id="IPR018097">
    <property type="entry name" value="EGF_Ca-bd_CS"/>
</dbReference>
<evidence type="ECO:0000313" key="20">
    <source>
        <dbReference type="EMBL" id="EGT55453.1"/>
    </source>
</evidence>
<dbReference type="InterPro" id="IPR000033">
    <property type="entry name" value="LDLR_classB_rpt"/>
</dbReference>
<dbReference type="Pfam" id="PF06119">
    <property type="entry name" value="NIDO"/>
    <property type="match status" value="1"/>
</dbReference>
<keyword evidence="8" id="KW-0084">Basement membrane</keyword>
<dbReference type="PROSITE" id="PS51120">
    <property type="entry name" value="LDLRB"/>
    <property type="match status" value="4"/>
</dbReference>
<feature type="compositionally biased region" description="Acidic residues" evidence="14">
    <location>
        <begin position="311"/>
        <end position="322"/>
    </location>
</feature>
<dbReference type="GO" id="GO:0007271">
    <property type="term" value="P:synaptic transmission, cholinergic"/>
    <property type="evidence" value="ECO:0007669"/>
    <property type="project" value="EnsemblMetazoa"/>
</dbReference>
<evidence type="ECO:0000256" key="14">
    <source>
        <dbReference type="SAM" id="MobiDB-lite"/>
    </source>
</evidence>
<keyword evidence="7" id="KW-0106">Calcium</keyword>
<feature type="domain" description="EGF-like" evidence="17">
    <location>
        <begin position="1142"/>
        <end position="1185"/>
    </location>
</feature>
<dbReference type="InterPro" id="IPR049883">
    <property type="entry name" value="NOTCH1_EGF-like"/>
</dbReference>
<dbReference type="PANTHER" id="PTHR24039">
    <property type="entry name" value="FIBRILLIN-RELATED"/>
    <property type="match status" value="1"/>
</dbReference>
<feature type="repeat" description="LDL-receptor class B" evidence="13">
    <location>
        <begin position="1544"/>
        <end position="1588"/>
    </location>
</feature>
<dbReference type="GO" id="GO:0005509">
    <property type="term" value="F:calcium ion binding"/>
    <property type="evidence" value="ECO:0007669"/>
    <property type="project" value="InterPro"/>
</dbReference>
<evidence type="ECO:0000256" key="11">
    <source>
        <dbReference type="ARBA" id="ARBA00023180"/>
    </source>
</evidence>
<dbReference type="GO" id="GO:0001764">
    <property type="term" value="P:neuron migration"/>
    <property type="evidence" value="ECO:0007669"/>
    <property type="project" value="EnsemblMetazoa"/>
</dbReference>
<feature type="repeat" description="LDL-receptor class B" evidence="13">
    <location>
        <begin position="1501"/>
        <end position="1543"/>
    </location>
</feature>
<dbReference type="GO" id="GO:0045178">
    <property type="term" value="C:basal part of cell"/>
    <property type="evidence" value="ECO:0007669"/>
    <property type="project" value="EnsemblMetazoa"/>
</dbReference>
<dbReference type="GO" id="GO:0005604">
    <property type="term" value="C:basement membrane"/>
    <property type="evidence" value="ECO:0007669"/>
    <property type="project" value="UniProtKB-SubCell"/>
</dbReference>
<evidence type="ECO:0000256" key="16">
    <source>
        <dbReference type="SAM" id="SignalP"/>
    </source>
</evidence>
<evidence type="ECO:0000256" key="4">
    <source>
        <dbReference type="ARBA" id="ARBA00022536"/>
    </source>
</evidence>
<keyword evidence="15" id="KW-0812">Transmembrane</keyword>
<dbReference type="FunCoup" id="G0N959">
    <property type="interactions" value="82"/>
</dbReference>
<dbReference type="SUPFAM" id="SSF63825">
    <property type="entry name" value="YWTD domain"/>
    <property type="match status" value="1"/>
</dbReference>
<evidence type="ECO:0000259" key="17">
    <source>
        <dbReference type="PROSITE" id="PS50026"/>
    </source>
</evidence>
<evidence type="ECO:0000256" key="7">
    <source>
        <dbReference type="ARBA" id="ARBA00022837"/>
    </source>
</evidence>
<dbReference type="eggNOG" id="KOG4291">
    <property type="taxonomic scope" value="Eukaryota"/>
</dbReference>
<evidence type="ECO:0000256" key="12">
    <source>
        <dbReference type="PROSITE-ProRule" id="PRU00076"/>
    </source>
</evidence>
<dbReference type="SMART" id="SM00539">
    <property type="entry name" value="NIDO"/>
    <property type="match status" value="1"/>
</dbReference>
<evidence type="ECO:0000256" key="15">
    <source>
        <dbReference type="SAM" id="Phobius"/>
    </source>
</evidence>
<feature type="transmembrane region" description="Helical" evidence="15">
    <location>
        <begin position="1388"/>
        <end position="1409"/>
    </location>
</feature>
<dbReference type="InterPro" id="IPR000742">
    <property type="entry name" value="EGF"/>
</dbReference>
<keyword evidence="10 12" id="KW-1015">Disulfide bond</keyword>
<dbReference type="PROSITE" id="PS50993">
    <property type="entry name" value="NIDOGEN_G2"/>
    <property type="match status" value="1"/>
</dbReference>
<feature type="disulfide bond" evidence="12">
    <location>
        <begin position="1200"/>
        <end position="1217"/>
    </location>
</feature>
<dbReference type="PANTHER" id="PTHR24039:SF28">
    <property type="entry name" value="EGF-LIKE DOMAIN-CONTAINING PROTEIN"/>
    <property type="match status" value="1"/>
</dbReference>
<dbReference type="SMART" id="SM00181">
    <property type="entry name" value="EGF"/>
    <property type="match status" value="12"/>
</dbReference>
<dbReference type="GO" id="GO:0045202">
    <property type="term" value="C:synapse"/>
    <property type="evidence" value="ECO:0007669"/>
    <property type="project" value="GOC"/>
</dbReference>
<feature type="disulfide bond" evidence="12">
    <location>
        <begin position="908"/>
        <end position="925"/>
    </location>
</feature>
<dbReference type="Pfam" id="PF12947">
    <property type="entry name" value="EGF_3"/>
    <property type="match status" value="2"/>
</dbReference>
<keyword evidence="2" id="KW-0964">Secreted</keyword>
<dbReference type="PROSITE" id="PS50026">
    <property type="entry name" value="EGF_3"/>
    <property type="match status" value="8"/>
</dbReference>
<feature type="domain" description="EGF-like" evidence="17">
    <location>
        <begin position="817"/>
        <end position="856"/>
    </location>
</feature>
<dbReference type="PROSITE" id="PS00010">
    <property type="entry name" value="ASX_HYDROXYL"/>
    <property type="match status" value="1"/>
</dbReference>
<dbReference type="PROSITE" id="PS01187">
    <property type="entry name" value="EGF_CA"/>
    <property type="match status" value="1"/>
</dbReference>
<keyword evidence="6" id="KW-0677">Repeat</keyword>
<feature type="signal peptide" evidence="16">
    <location>
        <begin position="1"/>
        <end position="20"/>
    </location>
</feature>
<dbReference type="InterPro" id="IPR006605">
    <property type="entry name" value="G2_nidogen/fibulin_G2F"/>
</dbReference>
<feature type="domain" description="EGF-like" evidence="17">
    <location>
        <begin position="1274"/>
        <end position="1315"/>
    </location>
</feature>
<dbReference type="SMART" id="SM00135">
    <property type="entry name" value="LY"/>
    <property type="match status" value="5"/>
</dbReference>
<evidence type="ECO:0000313" key="21">
    <source>
        <dbReference type="Proteomes" id="UP000008068"/>
    </source>
</evidence>
<dbReference type="Gene3D" id="2.120.10.30">
    <property type="entry name" value="TolB, C-terminal domain"/>
    <property type="match status" value="1"/>
</dbReference>
<feature type="chain" id="PRO_5003404488" evidence="16">
    <location>
        <begin position="21"/>
        <end position="1713"/>
    </location>
</feature>
<protein>
    <submittedName>
        <fullName evidence="20">Uncharacterized protein</fullName>
    </submittedName>
</protein>
<dbReference type="GO" id="GO:0050808">
    <property type="term" value="P:synapse organization"/>
    <property type="evidence" value="ECO:0007669"/>
    <property type="project" value="EnsemblMetazoa"/>
</dbReference>
<keyword evidence="15" id="KW-0472">Membrane</keyword>
<feature type="repeat" description="LDL-receptor class B" evidence="13">
    <location>
        <begin position="1458"/>
        <end position="1500"/>
    </location>
</feature>
<dbReference type="SUPFAM" id="SSF57196">
    <property type="entry name" value="EGF/Laminin"/>
    <property type="match status" value="2"/>
</dbReference>
<sequence>MKHKKLLILLLLSLLGDIKCQGGKDQFQEFYPFGEPAGDKRLEYSLEPSAIALKIPLVYMENSVDELFLSHEGIVGLGKRTPEKYGGLNTIKTPAIAIFYVPVSSGNIDYRVTSEDQGLLAKLTQDVKQVFADSIDFHGLQAVVVTWTNIQNAEKDGPGSFQLALVSDGISTYAIFHYGQLPWSSSMGYYAQTGFVKSLNKIQTNVNSGGPDVKELSSLSNNQFGNSFIFRVSGSSIEDPKEDGVDEYDYNNYDQEYDGEQPADCPKDKFVDNCPAECRTVRDERGCERCICAERPNAPSAPQEPKPELENTVEDDEEDEQVDGTRYQEPTDQRQEQQHQYHQQQNQESEGSCHANSVCQDLEGGFCCTCDTGFYGNGKECLPKGEPQRISGSFEGVINRIPIDKTELHTFATSTDGNVHTAVSKIPSDLGHPLLLLYPVGGVMGWLFADVQSPNVYNGFQLTGGLFNRTVAIHVGQNNYVTIKQEFSGRNIHDYFKSHLFVSGTLPDIAPGSEVIFPDYEEEYVRERKGYLTSRSAFDVVIRDGGNTQSYRMSVDQQITFEECPFKEFDRDHSMKIQVKRINVVYNADEGVVRYGAKNFATRTVRSASAAAPSGGHFDRRQHGQSQLASERPIEIPSQNEAISTDSICAPGRHQCTLPNMKCRVVDPSYRCECEPGYQAAHDASSPIGWICQDLDECQRGDHNCDQHAKCTNRPGSFSCQCLSGYQGDGRSCIREQHASQHDHQQNQQQSSGVGATAEGLCTAHNQCHQWGECVFTSEHPTGRCKCRGWYVGDGVNHCGPPEENKPKHNANIPQRGGQICGSYVCDVNAECMPEPSGGSECVCKAGFNGNGVTCESLLDDRHTHSSHNRHEQQQQSGSLGKSLHRCLAFVISHFASTGKVCRSHDECSEHGSCAYHHSLGYYQCACTEPYVGNGVDCTLPGSSSTASDVGCDVTRDCSEFADCVYERTSTGATFRCVCQSGYTGDGKYCMQSQLAISALSPAGQYFPSCILFHCSLPFQFPLKYKVNHQVHQLLRVIQIVDQMLNVFMMIIIGEQVSTVSSFEFLDFRQYRCECYAAFVGDGYNCVPLAKPNMVPAQPKTCVESSDCHINGHCVIDENGAGEYICQCLPGFRGDGFMNCRGADQCNPLNPSACHQNALCNYDELLTAYACKCVEGFKGDGFNCLPFAPSTNCNLEPRICHANAQCVMHHDTNEYECICKPGSSGDGYKTCDVIDTPRCTNCSIHAYCAQNPTSGAYQCKCNAGYNGNGYMCVSMSSCLDDRSLCDANADCVPGEAGHYICNCHYGYHGDGKTCSRKFNFTLFRYQRMAISAYFFSMEIKSRSSKMFDLNSFLLFILIRFLNSLCLSFTTFVGILFPITYTFSLFASLGYHTPGLLMIPYNHIIVFLSADSSTRSDKLLVARGMAIFERSTNPDEYGKQLIVIPHHIPVGIDFDCQNEKIVWSDMSGHSIRTASMNGTEHKSYFSKELSSPEGIAVDWSSRNVYYADSMNDEIGVASLDGKFKKSLVTEGLVNPRSVVLDLYGRHLYYSDWHRENPYIGRVDMDGKNNRVFLNEDVHLPNGLTILPNRRELCWVDAGNHRLSCVQFNGANRRTVFSSLQYPFGLTHDEEQKFYWTDWKDNRIHSVGIYGEGYRSFQISLGGSGKVFGILAVPKACVGPATPCSENNGGCQHLCLPGQNGAVCECPDNVKVKGC</sequence>
<keyword evidence="9" id="KW-0130">Cell adhesion</keyword>
<evidence type="ECO:0000256" key="13">
    <source>
        <dbReference type="PROSITE-ProRule" id="PRU00461"/>
    </source>
</evidence>
<dbReference type="GO" id="GO:1905488">
    <property type="term" value="P:positive regulation of anterior/posterior axon guidance"/>
    <property type="evidence" value="ECO:0007669"/>
    <property type="project" value="EnsemblMetazoa"/>
</dbReference>
<dbReference type="InterPro" id="IPR011042">
    <property type="entry name" value="6-blade_b-propeller_TolB-like"/>
</dbReference>
<feature type="region of interest" description="Disordered" evidence="14">
    <location>
        <begin position="239"/>
        <end position="264"/>
    </location>
</feature>
<dbReference type="SMART" id="SM00179">
    <property type="entry name" value="EGF_CA"/>
    <property type="match status" value="5"/>
</dbReference>
<keyword evidence="21" id="KW-1185">Reference proteome</keyword>
<feature type="compositionally biased region" description="Basic and acidic residues" evidence="14">
    <location>
        <begin position="329"/>
        <end position="339"/>
    </location>
</feature>
<dbReference type="Gene3D" id="2.10.25.10">
    <property type="entry name" value="Laminin"/>
    <property type="match status" value="10"/>
</dbReference>
<feature type="domain" description="EGF-like" evidence="17">
    <location>
        <begin position="898"/>
        <end position="939"/>
    </location>
</feature>
<dbReference type="SUPFAM" id="SSF54511">
    <property type="entry name" value="GFP-like"/>
    <property type="match status" value="1"/>
</dbReference>
<feature type="transmembrane region" description="Helical" evidence="15">
    <location>
        <begin position="1351"/>
        <end position="1376"/>
    </location>
</feature>
<dbReference type="OrthoDB" id="9990982at2759"/>
<feature type="domain" description="Nidogen G2 beta-barrel" evidence="18">
    <location>
        <begin position="386"/>
        <end position="611"/>
    </location>
</feature>
<comment type="caution">
    <text evidence="12">Lacks conserved residue(s) required for the propagation of feature annotation.</text>
</comment>
<evidence type="ECO:0000256" key="10">
    <source>
        <dbReference type="ARBA" id="ARBA00023157"/>
    </source>
</evidence>
<dbReference type="eggNOG" id="KOG1214">
    <property type="taxonomic scope" value="Eukaryota"/>
</dbReference>
<evidence type="ECO:0000256" key="2">
    <source>
        <dbReference type="ARBA" id="ARBA00022525"/>
    </source>
</evidence>
<evidence type="ECO:0000256" key="1">
    <source>
        <dbReference type="ARBA" id="ARBA00004302"/>
    </source>
</evidence>
<feature type="compositionally biased region" description="Acidic residues" evidence="14">
    <location>
        <begin position="244"/>
        <end position="261"/>
    </location>
</feature>
<feature type="domain" description="NIDO" evidence="19">
    <location>
        <begin position="94"/>
        <end position="235"/>
    </location>
</feature>
<feature type="region of interest" description="Disordered" evidence="14">
    <location>
        <begin position="609"/>
        <end position="632"/>
    </location>
</feature>
<evidence type="ECO:0000259" key="19">
    <source>
        <dbReference type="PROSITE" id="PS51220"/>
    </source>
</evidence>
<dbReference type="Pfam" id="PF07474">
    <property type="entry name" value="G2F"/>
    <property type="match status" value="1"/>
</dbReference>
<dbReference type="InterPro" id="IPR000152">
    <property type="entry name" value="EGF-type_Asp/Asn_hydroxyl_site"/>
</dbReference>
<evidence type="ECO:0000256" key="3">
    <source>
        <dbReference type="ARBA" id="ARBA00022530"/>
    </source>
</evidence>
<feature type="domain" description="EGF-like" evidence="17">
    <location>
        <begin position="948"/>
        <end position="991"/>
    </location>
</feature>
<name>G0N959_CAEBE</name>
<keyword evidence="4 12" id="KW-0245">EGF-like domain</keyword>
<dbReference type="InterPro" id="IPR003886">
    <property type="entry name" value="NIDO_dom"/>
</dbReference>
<keyword evidence="3" id="KW-0272">Extracellular matrix</keyword>
<dbReference type="FunFam" id="2.10.25.10:FF:000038">
    <property type="entry name" value="Fibrillin 2"/>
    <property type="match status" value="1"/>
</dbReference>
<dbReference type="Gene3D" id="2.40.155.10">
    <property type="entry name" value="Green fluorescent protein"/>
    <property type="match status" value="1"/>
</dbReference>
<evidence type="ECO:0000256" key="9">
    <source>
        <dbReference type="ARBA" id="ARBA00022889"/>
    </source>
</evidence>
<keyword evidence="5 16" id="KW-0732">Signal</keyword>
<feature type="domain" description="EGF-like" evidence="17">
    <location>
        <begin position="1098"/>
        <end position="1138"/>
    </location>
</feature>
<evidence type="ECO:0000256" key="6">
    <source>
        <dbReference type="ARBA" id="ARBA00022737"/>
    </source>
</evidence>
<dbReference type="EMBL" id="GL379851">
    <property type="protein sequence ID" value="EGT55453.1"/>
    <property type="molecule type" value="Genomic_DNA"/>
</dbReference>
<dbReference type="CDD" id="cd00255">
    <property type="entry name" value="nidG2"/>
    <property type="match status" value="1"/>
</dbReference>
<dbReference type="InParanoid" id="G0N959"/>
<dbReference type="SMART" id="SM00682">
    <property type="entry name" value="G2F"/>
    <property type="match status" value="1"/>
</dbReference>
<feature type="disulfide bond" evidence="12">
    <location>
        <begin position="1154"/>
        <end position="1171"/>
    </location>
</feature>
<dbReference type="InterPro" id="IPR001881">
    <property type="entry name" value="EGF-like_Ca-bd_dom"/>
</dbReference>
<dbReference type="GO" id="GO:0005201">
    <property type="term" value="F:extracellular matrix structural constituent"/>
    <property type="evidence" value="ECO:0007669"/>
    <property type="project" value="EnsemblMetazoa"/>
</dbReference>
<organism evidence="21">
    <name type="scientific">Caenorhabditis brenneri</name>
    <name type="common">Nematode worm</name>
    <dbReference type="NCBI Taxonomy" id="135651"/>
    <lineage>
        <taxon>Eukaryota</taxon>
        <taxon>Metazoa</taxon>
        <taxon>Ecdysozoa</taxon>
        <taxon>Nematoda</taxon>
        <taxon>Chromadorea</taxon>
        <taxon>Rhabditida</taxon>
        <taxon>Rhabditina</taxon>
        <taxon>Rhabditomorpha</taxon>
        <taxon>Rhabditoidea</taxon>
        <taxon>Rhabditidae</taxon>
        <taxon>Peloderinae</taxon>
        <taxon>Caenorhabditis</taxon>
    </lineage>
</organism>
<keyword evidence="11" id="KW-0325">Glycoprotein</keyword>
<dbReference type="CDD" id="cd00053">
    <property type="entry name" value="EGF"/>
    <property type="match status" value="1"/>
</dbReference>
<comment type="subcellular location">
    <subcellularLocation>
        <location evidence="1">Secreted</location>
        <location evidence="1">Extracellular space</location>
        <location evidence="1">Extracellular matrix</location>
        <location evidence="1">Basement membrane</location>
    </subcellularLocation>
</comment>
<dbReference type="Pfam" id="PF07645">
    <property type="entry name" value="EGF_CA"/>
    <property type="match status" value="1"/>
</dbReference>
<feature type="region of interest" description="Disordered" evidence="14">
    <location>
        <begin position="297"/>
        <end position="350"/>
    </location>
</feature>
<dbReference type="GO" id="GO:0097376">
    <property type="term" value="P:interneuron axon guidance"/>
    <property type="evidence" value="ECO:0007669"/>
    <property type="project" value="EnsemblMetazoa"/>
</dbReference>
<dbReference type="STRING" id="135651.G0N959"/>
<dbReference type="Proteomes" id="UP000008068">
    <property type="component" value="Unassembled WGS sequence"/>
</dbReference>
<evidence type="ECO:0000259" key="18">
    <source>
        <dbReference type="PROSITE" id="PS50993"/>
    </source>
</evidence>
<reference evidence="21" key="1">
    <citation type="submission" date="2011-07" db="EMBL/GenBank/DDBJ databases">
        <authorList>
            <consortium name="Caenorhabditis brenneri Sequencing and Analysis Consortium"/>
            <person name="Wilson R.K."/>
        </authorList>
    </citation>
    <scope>NUCLEOTIDE SEQUENCE [LARGE SCALE GENOMIC DNA]</scope>
    <source>
        <strain evidence="21">PB2801</strain>
    </source>
</reference>
<dbReference type="PROSITE" id="PS01186">
    <property type="entry name" value="EGF_2"/>
    <property type="match status" value="8"/>
</dbReference>